<protein>
    <recommendedName>
        <fullName evidence="1">NAD-dependent epimerase/dehydratase domain-containing protein</fullName>
    </recommendedName>
</protein>
<dbReference type="AlphaFoldDB" id="A0A1Q6HPF4"/>
<dbReference type="InterPro" id="IPR050177">
    <property type="entry name" value="Lipid_A_modif_metabolic_enz"/>
</dbReference>
<dbReference type="Gene3D" id="3.40.50.720">
    <property type="entry name" value="NAD(P)-binding Rossmann-like Domain"/>
    <property type="match status" value="1"/>
</dbReference>
<dbReference type="PANTHER" id="PTHR43245">
    <property type="entry name" value="BIFUNCTIONAL POLYMYXIN RESISTANCE PROTEIN ARNA"/>
    <property type="match status" value="1"/>
</dbReference>
<accession>A0A1Q6HPF4</accession>
<comment type="caution">
    <text evidence="2">The sequence shown here is derived from an EMBL/GenBank/DDBJ whole genome shotgun (WGS) entry which is preliminary data.</text>
</comment>
<feature type="domain" description="NAD-dependent epimerase/dehydratase" evidence="1">
    <location>
        <begin position="3"/>
        <end position="221"/>
    </location>
</feature>
<dbReference type="InterPro" id="IPR001509">
    <property type="entry name" value="Epimerase_deHydtase"/>
</dbReference>
<name>A0A1Q6HPF4_BACUN</name>
<evidence type="ECO:0000313" key="3">
    <source>
        <dbReference type="Proteomes" id="UP000186549"/>
    </source>
</evidence>
<evidence type="ECO:0000259" key="1">
    <source>
        <dbReference type="Pfam" id="PF01370"/>
    </source>
</evidence>
<dbReference type="EMBL" id="MNQU01000341">
    <property type="protein sequence ID" value="OKZ28526.1"/>
    <property type="molecule type" value="Genomic_DNA"/>
</dbReference>
<dbReference type="Proteomes" id="UP000186549">
    <property type="component" value="Unassembled WGS sequence"/>
</dbReference>
<sequence>MKILLLGGTGTLSSEVLKCSILHRYSVSILNRGKNNVNVDKDVSVYISDLRFPKTVDAVLSKETFDVIVDFYSRTKENISSLFPILSKRCTQYIFISSACVYCRNNEATEALTEKCGKPNKLWNYSIKKYEAEQQLIEMSKRCDCYYTIVRPYITYNNERIPWGIAPAYRFHRTIIERIKSGKPMFVWNGGTNYCTLTYSEDFAKALVGLFLNPKATNEDFHITSDYCYQWKDVLFTIYEELKIKPNFVDLPTSLIIKYLPEYKNELIGDRSLNAIFNNQKIKEAVPEVCFQTSLNEGIRRVIAYYETLSTFNYDFRYDARIDRMLSKCGKKGLHFIPYTNSTIHAKKTYLIYRYLPLRMANKLNEYIS</sequence>
<evidence type="ECO:0000313" key="2">
    <source>
        <dbReference type="EMBL" id="OKZ28526.1"/>
    </source>
</evidence>
<dbReference type="InterPro" id="IPR036291">
    <property type="entry name" value="NAD(P)-bd_dom_sf"/>
</dbReference>
<gene>
    <name evidence="2" type="ORF">BHV79_19115</name>
</gene>
<reference evidence="2 3" key="1">
    <citation type="journal article" date="2016" name="Nat. Biotechnol.">
        <title>Measurement of bacterial replication rates in microbial communities.</title>
        <authorList>
            <person name="Brown C.T."/>
            <person name="Olm M.R."/>
            <person name="Thomas B.C."/>
            <person name="Banfield J.F."/>
        </authorList>
    </citation>
    <scope>NUCLEOTIDE SEQUENCE [LARGE SCALE GENOMIC DNA]</scope>
    <source>
        <strain evidence="2">45_41</strain>
    </source>
</reference>
<dbReference type="Pfam" id="PF01370">
    <property type="entry name" value="Epimerase"/>
    <property type="match status" value="1"/>
</dbReference>
<proteinExistence type="predicted"/>
<dbReference type="SUPFAM" id="SSF51735">
    <property type="entry name" value="NAD(P)-binding Rossmann-fold domains"/>
    <property type="match status" value="1"/>
</dbReference>
<organism evidence="2 3">
    <name type="scientific">Bacteroides uniformis</name>
    <dbReference type="NCBI Taxonomy" id="820"/>
    <lineage>
        <taxon>Bacteria</taxon>
        <taxon>Pseudomonadati</taxon>
        <taxon>Bacteroidota</taxon>
        <taxon>Bacteroidia</taxon>
        <taxon>Bacteroidales</taxon>
        <taxon>Bacteroidaceae</taxon>
        <taxon>Bacteroides</taxon>
    </lineage>
</organism>